<reference evidence="1" key="1">
    <citation type="submission" date="2014-11" db="EMBL/GenBank/DDBJ databases">
        <authorList>
            <person name="Amaro Gonzalez C."/>
        </authorList>
    </citation>
    <scope>NUCLEOTIDE SEQUENCE</scope>
</reference>
<evidence type="ECO:0000313" key="1">
    <source>
        <dbReference type="EMBL" id="JAH38150.1"/>
    </source>
</evidence>
<organism evidence="1">
    <name type="scientific">Anguilla anguilla</name>
    <name type="common">European freshwater eel</name>
    <name type="synonym">Muraena anguilla</name>
    <dbReference type="NCBI Taxonomy" id="7936"/>
    <lineage>
        <taxon>Eukaryota</taxon>
        <taxon>Metazoa</taxon>
        <taxon>Chordata</taxon>
        <taxon>Craniata</taxon>
        <taxon>Vertebrata</taxon>
        <taxon>Euteleostomi</taxon>
        <taxon>Actinopterygii</taxon>
        <taxon>Neopterygii</taxon>
        <taxon>Teleostei</taxon>
        <taxon>Anguilliformes</taxon>
        <taxon>Anguillidae</taxon>
        <taxon>Anguilla</taxon>
    </lineage>
</organism>
<dbReference type="EMBL" id="GBXM01070427">
    <property type="protein sequence ID" value="JAH38150.1"/>
    <property type="molecule type" value="Transcribed_RNA"/>
</dbReference>
<reference evidence="1" key="2">
    <citation type="journal article" date="2015" name="Fish Shellfish Immunol.">
        <title>Early steps in the European eel (Anguilla anguilla)-Vibrio vulnificus interaction in the gills: Role of the RtxA13 toxin.</title>
        <authorList>
            <person name="Callol A."/>
            <person name="Pajuelo D."/>
            <person name="Ebbesson L."/>
            <person name="Teles M."/>
            <person name="MacKenzie S."/>
            <person name="Amaro C."/>
        </authorList>
    </citation>
    <scope>NUCLEOTIDE SEQUENCE</scope>
</reference>
<sequence length="31" mass="3707">MWQRETIILKSLMKLMLLQFLNQHGTSECTI</sequence>
<dbReference type="AlphaFoldDB" id="A0A0E9SBS7"/>
<protein>
    <submittedName>
        <fullName evidence="1">Uncharacterized protein</fullName>
    </submittedName>
</protein>
<name>A0A0E9SBS7_ANGAN</name>
<proteinExistence type="predicted"/>
<accession>A0A0E9SBS7</accession>